<proteinExistence type="predicted"/>
<name>A0A4R0X985_9BURK</name>
<dbReference type="Proteomes" id="UP000294200">
    <property type="component" value="Unassembled WGS sequence"/>
</dbReference>
<sequence length="85" mass="8627">VSSGTQIEYVDATGAASWATMQDTGLNPGVSATFSAAGGDRQDISHMVAAMAAYQAETPGICSPLAGYAASDLMLQHPIVSADNH</sequence>
<keyword evidence="2" id="KW-1185">Reference proteome</keyword>
<dbReference type="EMBL" id="MWML01000190">
    <property type="protein sequence ID" value="TCG05145.1"/>
    <property type="molecule type" value="Genomic_DNA"/>
</dbReference>
<evidence type="ECO:0000313" key="1">
    <source>
        <dbReference type="EMBL" id="TCG05145.1"/>
    </source>
</evidence>
<evidence type="ECO:0000313" key="2">
    <source>
        <dbReference type="Proteomes" id="UP000294200"/>
    </source>
</evidence>
<dbReference type="AlphaFoldDB" id="A0A4R0X985"/>
<feature type="non-terminal residue" evidence="1">
    <location>
        <position position="1"/>
    </location>
</feature>
<protein>
    <submittedName>
        <fullName evidence="1">Uncharacterized protein</fullName>
    </submittedName>
</protein>
<organism evidence="1 2">
    <name type="scientific">Paraburkholderia steynii</name>
    <dbReference type="NCBI Taxonomy" id="1245441"/>
    <lineage>
        <taxon>Bacteria</taxon>
        <taxon>Pseudomonadati</taxon>
        <taxon>Pseudomonadota</taxon>
        <taxon>Betaproteobacteria</taxon>
        <taxon>Burkholderiales</taxon>
        <taxon>Burkholderiaceae</taxon>
        <taxon>Paraburkholderia</taxon>
    </lineage>
</organism>
<accession>A0A4R0X985</accession>
<reference evidence="1 2" key="1">
    <citation type="submission" date="2017-02" db="EMBL/GenBank/DDBJ databases">
        <title>Paraburkholderia sophoroidis sp. nov. and Paraburkholderia steynii sp. nov. rhizobial symbionts of the fynbos legume Hypocalyptus sophoroides.</title>
        <authorList>
            <person name="Steenkamp E.T."/>
            <person name="Beukes C.W."/>
            <person name="Van Zyl E."/>
            <person name="Avontuur J."/>
            <person name="Chan W.Y."/>
            <person name="Hassen A."/>
            <person name="Palmer M."/>
            <person name="Mthombeni L."/>
            <person name="Phalane F."/>
            <person name="Sereme K."/>
            <person name="Venter S.N."/>
        </authorList>
    </citation>
    <scope>NUCLEOTIDE SEQUENCE [LARGE SCALE GENOMIC DNA]</scope>
    <source>
        <strain evidence="1 2">HC1.1ba</strain>
    </source>
</reference>
<comment type="caution">
    <text evidence="1">The sequence shown here is derived from an EMBL/GenBank/DDBJ whole genome shotgun (WGS) entry which is preliminary data.</text>
</comment>
<gene>
    <name evidence="1" type="ORF">BZM27_35820</name>
</gene>